<dbReference type="OrthoDB" id="9767236at2"/>
<feature type="chain" id="PRO_5012293789" evidence="2">
    <location>
        <begin position="22"/>
        <end position="657"/>
    </location>
</feature>
<dbReference type="PANTHER" id="PTHR43215:SF14">
    <property type="entry name" value="RADIAL SPOKE HEAD 1 HOMOLOG"/>
    <property type="match status" value="1"/>
</dbReference>
<dbReference type="AlphaFoldDB" id="A0A2D0MXN6"/>
<feature type="domain" description="Peptidase C14 caspase" evidence="3">
    <location>
        <begin position="424"/>
        <end position="644"/>
    </location>
</feature>
<dbReference type="Pfam" id="PF00656">
    <property type="entry name" value="Peptidase_C14"/>
    <property type="match status" value="1"/>
</dbReference>
<proteinExistence type="predicted"/>
<dbReference type="GO" id="GO:0004197">
    <property type="term" value="F:cysteine-type endopeptidase activity"/>
    <property type="evidence" value="ECO:0007669"/>
    <property type="project" value="InterPro"/>
</dbReference>
<dbReference type="Proteomes" id="UP000223913">
    <property type="component" value="Unassembled WGS sequence"/>
</dbReference>
<accession>A0A2D0MXN6</accession>
<name>A0A2D0MXN6_FLAN2</name>
<evidence type="ECO:0000256" key="2">
    <source>
        <dbReference type="SAM" id="SignalP"/>
    </source>
</evidence>
<dbReference type="GO" id="GO:0006508">
    <property type="term" value="P:proteolysis"/>
    <property type="evidence" value="ECO:0007669"/>
    <property type="project" value="InterPro"/>
</dbReference>
<evidence type="ECO:0000259" key="3">
    <source>
        <dbReference type="Pfam" id="PF00656"/>
    </source>
</evidence>
<keyword evidence="5" id="KW-1185">Reference proteome</keyword>
<dbReference type="InterPro" id="IPR011600">
    <property type="entry name" value="Pept_C14_caspase"/>
</dbReference>
<dbReference type="SUPFAM" id="SSF82185">
    <property type="entry name" value="Histone H3 K4-specific methyltransferase SET7/9 N-terminal domain"/>
    <property type="match status" value="4"/>
</dbReference>
<dbReference type="Gene3D" id="3.40.50.1460">
    <property type="match status" value="1"/>
</dbReference>
<dbReference type="FunFam" id="2.20.110.10:FF:000002">
    <property type="entry name" value="Phosphatidylinositol 4-phosphate 5-kinase 8"/>
    <property type="match status" value="1"/>
</dbReference>
<dbReference type="SMART" id="SM00698">
    <property type="entry name" value="MORN"/>
    <property type="match status" value="9"/>
</dbReference>
<organism evidence="4 5">
    <name type="scientific">Flavilitoribacter nigricans (strain ATCC 23147 / DSM 23189 / NBRC 102662 / NCIMB 1420 / SS-2)</name>
    <name type="common">Lewinella nigricans</name>
    <dbReference type="NCBI Taxonomy" id="1122177"/>
    <lineage>
        <taxon>Bacteria</taxon>
        <taxon>Pseudomonadati</taxon>
        <taxon>Bacteroidota</taxon>
        <taxon>Saprospiria</taxon>
        <taxon>Saprospirales</taxon>
        <taxon>Lewinellaceae</taxon>
        <taxon>Flavilitoribacter</taxon>
    </lineage>
</organism>
<dbReference type="Pfam" id="PF02493">
    <property type="entry name" value="MORN"/>
    <property type="match status" value="11"/>
</dbReference>
<gene>
    <name evidence="4" type="ORF">CRP01_39540</name>
</gene>
<keyword evidence="1" id="KW-0677">Repeat</keyword>
<evidence type="ECO:0000313" key="4">
    <source>
        <dbReference type="EMBL" id="PHN00977.1"/>
    </source>
</evidence>
<dbReference type="SUPFAM" id="SSF52129">
    <property type="entry name" value="Caspase-like"/>
    <property type="match status" value="1"/>
</dbReference>
<dbReference type="InterPro" id="IPR003409">
    <property type="entry name" value="MORN"/>
</dbReference>
<evidence type="ECO:0000256" key="1">
    <source>
        <dbReference type="ARBA" id="ARBA00022737"/>
    </source>
</evidence>
<keyword evidence="2" id="KW-0732">Signal</keyword>
<dbReference type="PANTHER" id="PTHR43215">
    <property type="entry name" value="RADIAL SPOKE HEAD 1 HOMOLOG"/>
    <property type="match status" value="1"/>
</dbReference>
<dbReference type="EMBL" id="PDUD01000067">
    <property type="protein sequence ID" value="PHN00977.1"/>
    <property type="molecule type" value="Genomic_DNA"/>
</dbReference>
<reference evidence="4 5" key="1">
    <citation type="submission" date="2017-10" db="EMBL/GenBank/DDBJ databases">
        <title>The draft genome sequence of Lewinella nigricans NBRC 102662.</title>
        <authorList>
            <person name="Wang K."/>
        </authorList>
    </citation>
    <scope>NUCLEOTIDE SEQUENCE [LARGE SCALE GENOMIC DNA]</scope>
    <source>
        <strain evidence="4 5">NBRC 102662</strain>
    </source>
</reference>
<evidence type="ECO:0000313" key="5">
    <source>
        <dbReference type="Proteomes" id="UP000223913"/>
    </source>
</evidence>
<feature type="signal peptide" evidence="2">
    <location>
        <begin position="1"/>
        <end position="21"/>
    </location>
</feature>
<protein>
    <submittedName>
        <fullName evidence="4">Peptidase C14 caspase catalytic subunit p20</fullName>
    </submittedName>
</protein>
<comment type="caution">
    <text evidence="4">The sequence shown here is derived from an EMBL/GenBank/DDBJ whole genome shotgun (WGS) entry which is preliminary data.</text>
</comment>
<dbReference type="InterPro" id="IPR029030">
    <property type="entry name" value="Caspase-like_dom_sf"/>
</dbReference>
<sequence length="657" mass="72452">MNMKAQVLLYLSLLINSGLFGQCISGDCQNGIGILLMENGERYAGQFSQGKASGLGSWYYRDGSQYTGQWQNGLRQGEGILRSSTGEEQSGTWLQDRLVRTQNVAPNEMVTRGGIASADNRKGCVSGNCQNGEGTYIMPDGSVYVGEFRMGEIHGVGVCYYRDGSRYQGEWAHRMPHGKGTRYFVNGQKRTGNWQKGLAVGPDGRFESLSSQENYIANTVRMQTGCLRGNCLQGNGTYAYPDGSRYEGSFRSGKPDGQGVFYYPNGDRYEGQLLRGLRHGQGKLYHENGTVTNGPWQQGEAQNTIRTAGQNRIAGCIEGDCQNGYGIYIFKDGAKYTGTFRNGRPDGKGLVQYANGEKYEGEMSEGAFAGMGTLFMADGNKVNGYWEKGVYMGAQAPYSAPPTRSEQQYFASAPARPQGGPKIWAVIIGVSAYDHMPVLRYPDDDAYRIYAHLKSPEGGAIPDDQIRILVDEDAYHQQITSTMRKLFSKAGKDDLIFLYFSGHGLPGSFLPIDYDGMNNQLYHNEINSILAESKAKYKLCIADACHSGSLLAMRGREPQILTQFYENLAKAQAGTALIMSSKSDETSLESSGLRQGVFSHFLIRGLKGEADYNLDKKVSVKELFDFVFNHVRTYTGNRQSPVLQGNYDPEMPVAVVR</sequence>
<dbReference type="Gene3D" id="2.20.110.10">
    <property type="entry name" value="Histone H3 K4-specific methyltransferase SET7/9 N-terminal domain"/>
    <property type="match status" value="4"/>
</dbReference>